<evidence type="ECO:0000256" key="9">
    <source>
        <dbReference type="ARBA" id="ARBA00031395"/>
    </source>
</evidence>
<name>A0A2S4Q1N2_9PEZI</name>
<dbReference type="PIRSF" id="PIRSF006487">
    <property type="entry name" value="GcvT"/>
    <property type="match status" value="1"/>
</dbReference>
<dbReference type="EMBL" id="PEDP01000023">
    <property type="protein sequence ID" value="POS88186.1"/>
    <property type="molecule type" value="Genomic_DNA"/>
</dbReference>
<dbReference type="FunFam" id="2.40.30.110:FF:000002">
    <property type="entry name" value="Aminomethyltransferase"/>
    <property type="match status" value="1"/>
</dbReference>
<comment type="catalytic activity">
    <reaction evidence="10 12">
        <text>N(6)-[(R)-S(8)-aminomethyldihydrolipoyl]-L-lysyl-[protein] + (6S)-5,6,7,8-tetrahydrofolate = N(6)-[(R)-dihydrolipoyl]-L-lysyl-[protein] + (6R)-5,10-methylene-5,6,7,8-tetrahydrofolate + NH4(+)</text>
        <dbReference type="Rhea" id="RHEA:16945"/>
        <dbReference type="Rhea" id="RHEA-COMP:10475"/>
        <dbReference type="Rhea" id="RHEA-COMP:10492"/>
        <dbReference type="ChEBI" id="CHEBI:15636"/>
        <dbReference type="ChEBI" id="CHEBI:28938"/>
        <dbReference type="ChEBI" id="CHEBI:57453"/>
        <dbReference type="ChEBI" id="CHEBI:83100"/>
        <dbReference type="ChEBI" id="CHEBI:83143"/>
        <dbReference type="EC" id="2.1.2.10"/>
    </reaction>
</comment>
<reference evidence="15 16" key="1">
    <citation type="submission" date="2017-10" db="EMBL/GenBank/DDBJ databases">
        <title>Development of genomic resources for the powdery mildew, Erysiphe pulchra.</title>
        <authorList>
            <person name="Wadl P.A."/>
            <person name="Mack B.M."/>
            <person name="Moore G."/>
            <person name="Beltz S.B."/>
        </authorList>
    </citation>
    <scope>NUCLEOTIDE SEQUENCE [LARGE SCALE GENOMIC DNA]</scope>
    <source>
        <strain evidence="15">Cflorida</strain>
    </source>
</reference>
<keyword evidence="8 12" id="KW-0496">Mitochondrion</keyword>
<dbReference type="NCBIfam" id="NF001567">
    <property type="entry name" value="PRK00389.1"/>
    <property type="match status" value="1"/>
</dbReference>
<comment type="caution">
    <text evidence="15">The sequence shown here is derived from an EMBL/GenBank/DDBJ whole genome shotgun (WGS) entry which is preliminary data.</text>
</comment>
<protein>
    <recommendedName>
        <fullName evidence="4 12">Aminomethyltransferase</fullName>
        <ecNumber evidence="4 12">2.1.2.10</ecNumber>
    </recommendedName>
    <alternativeName>
        <fullName evidence="9 12">Glycine cleavage system T protein</fullName>
    </alternativeName>
</protein>
<evidence type="ECO:0000259" key="14">
    <source>
        <dbReference type="Pfam" id="PF08669"/>
    </source>
</evidence>
<evidence type="ECO:0000259" key="13">
    <source>
        <dbReference type="Pfam" id="PF01571"/>
    </source>
</evidence>
<dbReference type="Gene3D" id="3.30.70.1400">
    <property type="entry name" value="Aminomethyltransferase beta-barrel domains"/>
    <property type="match status" value="1"/>
</dbReference>
<evidence type="ECO:0000313" key="16">
    <source>
        <dbReference type="Proteomes" id="UP000237438"/>
    </source>
</evidence>
<evidence type="ECO:0000313" key="15">
    <source>
        <dbReference type="EMBL" id="POS88186.1"/>
    </source>
</evidence>
<dbReference type="Gene3D" id="4.10.1250.10">
    <property type="entry name" value="Aminomethyltransferase fragment"/>
    <property type="match status" value="1"/>
</dbReference>
<evidence type="ECO:0000256" key="5">
    <source>
        <dbReference type="ARBA" id="ARBA00022576"/>
    </source>
</evidence>
<comment type="subunit">
    <text evidence="3 12">The glycine cleavage system is composed of four proteins: P, T, L and H.</text>
</comment>
<dbReference type="NCBIfam" id="TIGR00528">
    <property type="entry name" value="gcvT"/>
    <property type="match status" value="1"/>
</dbReference>
<dbReference type="InterPro" id="IPR006223">
    <property type="entry name" value="GcvT"/>
</dbReference>
<feature type="domain" description="GCVT N-terminal" evidence="13">
    <location>
        <begin position="56"/>
        <end position="328"/>
    </location>
</feature>
<dbReference type="GO" id="GO:0005739">
    <property type="term" value="C:mitochondrion"/>
    <property type="evidence" value="ECO:0007669"/>
    <property type="project" value="UniProtKB-SubCell"/>
</dbReference>
<dbReference type="FunFam" id="4.10.1250.10:FF:000002">
    <property type="entry name" value="Aminomethyltransferase"/>
    <property type="match status" value="1"/>
</dbReference>
<evidence type="ECO:0000256" key="6">
    <source>
        <dbReference type="ARBA" id="ARBA00022679"/>
    </source>
</evidence>
<dbReference type="InterPro" id="IPR027266">
    <property type="entry name" value="TrmE/GcvT-like"/>
</dbReference>
<dbReference type="GO" id="GO:0004047">
    <property type="term" value="F:aminomethyltransferase activity"/>
    <property type="evidence" value="ECO:0007669"/>
    <property type="project" value="UniProtKB-EC"/>
</dbReference>
<dbReference type="Gene3D" id="2.40.30.110">
    <property type="entry name" value="Aminomethyltransferase beta-barrel domains"/>
    <property type="match status" value="1"/>
</dbReference>
<comment type="function">
    <text evidence="12">The glycine cleavage system catalyzes the degradation of glycine.</text>
</comment>
<evidence type="ECO:0000256" key="10">
    <source>
        <dbReference type="ARBA" id="ARBA00047665"/>
    </source>
</evidence>
<comment type="similarity">
    <text evidence="2 12">Belongs to the GcvT family.</text>
</comment>
<evidence type="ECO:0000256" key="8">
    <source>
        <dbReference type="ARBA" id="ARBA00023128"/>
    </source>
</evidence>
<dbReference type="InterPro" id="IPR013977">
    <property type="entry name" value="GcvT_C"/>
</dbReference>
<dbReference type="InterPro" id="IPR006222">
    <property type="entry name" value="GCVT_N"/>
</dbReference>
<evidence type="ECO:0000256" key="3">
    <source>
        <dbReference type="ARBA" id="ARBA00011690"/>
    </source>
</evidence>
<dbReference type="InterPro" id="IPR029043">
    <property type="entry name" value="GcvT/YgfZ_C"/>
</dbReference>
<feature type="domain" description="Aminomethyltransferase C-terminal" evidence="14">
    <location>
        <begin position="358"/>
        <end position="434"/>
    </location>
</feature>
<dbReference type="EC" id="2.1.2.10" evidence="4 12"/>
<dbReference type="PANTHER" id="PTHR43757">
    <property type="entry name" value="AMINOMETHYLTRANSFERASE"/>
    <property type="match status" value="1"/>
</dbReference>
<proteinExistence type="inferred from homology"/>
<dbReference type="STRING" id="225359.A0A2S4Q1N2"/>
<dbReference type="Gene3D" id="3.30.1360.120">
    <property type="entry name" value="Probable tRNA modification gtpase trme, domain 1"/>
    <property type="match status" value="1"/>
</dbReference>
<dbReference type="Pfam" id="PF01571">
    <property type="entry name" value="GCV_T"/>
    <property type="match status" value="1"/>
</dbReference>
<evidence type="ECO:0000256" key="11">
    <source>
        <dbReference type="PIRSR" id="PIRSR006487-1"/>
    </source>
</evidence>
<dbReference type="FunFam" id="3.30.70.1400:FF:000001">
    <property type="entry name" value="Aminomethyltransferase"/>
    <property type="match status" value="1"/>
</dbReference>
<dbReference type="Pfam" id="PF08669">
    <property type="entry name" value="GCV_T_C"/>
    <property type="match status" value="1"/>
</dbReference>
<gene>
    <name evidence="15" type="ORF">EPUL_000175</name>
</gene>
<keyword evidence="7 12" id="KW-0809">Transit peptide</keyword>
<keyword evidence="16" id="KW-1185">Reference proteome</keyword>
<evidence type="ECO:0000256" key="4">
    <source>
        <dbReference type="ARBA" id="ARBA00012616"/>
    </source>
</evidence>
<evidence type="ECO:0000256" key="7">
    <source>
        <dbReference type="ARBA" id="ARBA00022946"/>
    </source>
</evidence>
<dbReference type="GO" id="GO:0005960">
    <property type="term" value="C:glycine cleavage complex"/>
    <property type="evidence" value="ECO:0007669"/>
    <property type="project" value="InterPro"/>
</dbReference>
<dbReference type="OrthoDB" id="10263536at2759"/>
<evidence type="ECO:0000256" key="12">
    <source>
        <dbReference type="RuleBase" id="RU003981"/>
    </source>
</evidence>
<dbReference type="Proteomes" id="UP000237438">
    <property type="component" value="Unassembled WGS sequence"/>
</dbReference>
<organism evidence="15 16">
    <name type="scientific">Erysiphe pulchra</name>
    <dbReference type="NCBI Taxonomy" id="225359"/>
    <lineage>
        <taxon>Eukaryota</taxon>
        <taxon>Fungi</taxon>
        <taxon>Dikarya</taxon>
        <taxon>Ascomycota</taxon>
        <taxon>Pezizomycotina</taxon>
        <taxon>Leotiomycetes</taxon>
        <taxon>Erysiphales</taxon>
        <taxon>Erysiphaceae</taxon>
        <taxon>Erysiphe</taxon>
    </lineage>
</organism>
<dbReference type="AlphaFoldDB" id="A0A2S4Q1N2"/>
<dbReference type="PANTHER" id="PTHR43757:SF2">
    <property type="entry name" value="AMINOMETHYLTRANSFERASE, MITOCHONDRIAL"/>
    <property type="match status" value="1"/>
</dbReference>
<keyword evidence="5 12" id="KW-0032">Aminotransferase</keyword>
<evidence type="ECO:0000256" key="1">
    <source>
        <dbReference type="ARBA" id="ARBA00004173"/>
    </source>
</evidence>
<keyword evidence="6 12" id="KW-0808">Transferase</keyword>
<comment type="subcellular location">
    <subcellularLocation>
        <location evidence="1 12">Mitochondrion</location>
    </subcellularLocation>
</comment>
<dbReference type="SUPFAM" id="SSF103025">
    <property type="entry name" value="Folate-binding domain"/>
    <property type="match status" value="1"/>
</dbReference>
<sequence length="446" mass="48115">MNHVGAQIRSTRSVLSNCFAPLTCSTQHLRVPRGLFSTTSVALVVAEQKSLAKTPLYDLHVSHGGNMVGFGGYLMPLQYSGLSIIASHHFTRKNASLFDVSHMVQHSITGSGAREFLERITPSDLNGLPSRTGGLSVLLWPKTGGIVDDTIITKLDSENFYVVTNAGCRQKDLEYLSNELNAYQKSGGSEVKWNVLDKRGLVALQGPLSEEILSNVMASAEITSLKDLYFAQSTYVKIKLANGTESEPLLVTRGGYTGEDGFEISIPREEIVGVTEVLLKSATSDKLQLAGLGARDSLRLEAGMCLYGHDLDDKTTPVEAGLSWVIGKTRRLNGDFHGADVILSQLVPRSKGGLGVSRRRIGMIVDGAPAREGAKIIDIDGTEIGNVTSGCPSPSLGKNICMGYIKDGFHRSGTHVQVLVRGKKREALVTKMPFLPTKYWKGPAAT</sequence>
<evidence type="ECO:0000256" key="2">
    <source>
        <dbReference type="ARBA" id="ARBA00008609"/>
    </source>
</evidence>
<accession>A0A2S4Q1N2</accession>
<dbReference type="GO" id="GO:0008483">
    <property type="term" value="F:transaminase activity"/>
    <property type="evidence" value="ECO:0007669"/>
    <property type="project" value="UniProtKB-KW"/>
</dbReference>
<dbReference type="SUPFAM" id="SSF101790">
    <property type="entry name" value="Aminomethyltransferase beta-barrel domain"/>
    <property type="match status" value="1"/>
</dbReference>
<feature type="binding site" evidence="11">
    <location>
        <position position="263"/>
    </location>
    <ligand>
        <name>substrate</name>
    </ligand>
</feature>
<dbReference type="GO" id="GO:0006546">
    <property type="term" value="P:glycine catabolic process"/>
    <property type="evidence" value="ECO:0007669"/>
    <property type="project" value="InterPro"/>
</dbReference>
<dbReference type="InterPro" id="IPR028896">
    <property type="entry name" value="GcvT/YgfZ/DmdA"/>
</dbReference>